<dbReference type="PATRIC" id="fig|1423726.3.peg.908"/>
<dbReference type="AlphaFoldDB" id="A0A0R1H1E4"/>
<comment type="caution">
    <text evidence="1">The sequence shown here is derived from an EMBL/GenBank/DDBJ whole genome shotgun (WGS) entry which is preliminary data.</text>
</comment>
<accession>A0A0R1H1E4</accession>
<keyword evidence="2" id="KW-1185">Reference proteome</keyword>
<protein>
    <submittedName>
        <fullName evidence="1">Uncharacterized protein</fullName>
    </submittedName>
</protein>
<organism evidence="1 2">
    <name type="scientific">Loigolactobacillus bifermentans DSM 20003</name>
    <dbReference type="NCBI Taxonomy" id="1423726"/>
    <lineage>
        <taxon>Bacteria</taxon>
        <taxon>Bacillati</taxon>
        <taxon>Bacillota</taxon>
        <taxon>Bacilli</taxon>
        <taxon>Lactobacillales</taxon>
        <taxon>Lactobacillaceae</taxon>
        <taxon>Loigolactobacillus</taxon>
    </lineage>
</organism>
<evidence type="ECO:0000313" key="2">
    <source>
        <dbReference type="Proteomes" id="UP000051461"/>
    </source>
</evidence>
<proteinExistence type="predicted"/>
<dbReference type="STRING" id="1423726.FC07_GL000884"/>
<gene>
    <name evidence="1" type="ORF">FC07_GL000884</name>
</gene>
<dbReference type="EMBL" id="AZDA01000014">
    <property type="protein sequence ID" value="KRK40406.1"/>
    <property type="molecule type" value="Genomic_DNA"/>
</dbReference>
<evidence type="ECO:0000313" key="1">
    <source>
        <dbReference type="EMBL" id="KRK40406.1"/>
    </source>
</evidence>
<reference evidence="1 2" key="1">
    <citation type="journal article" date="2015" name="Genome Announc.">
        <title>Expanding the biotechnology potential of lactobacilli through comparative genomics of 213 strains and associated genera.</title>
        <authorList>
            <person name="Sun Z."/>
            <person name="Harris H.M."/>
            <person name="McCann A."/>
            <person name="Guo C."/>
            <person name="Argimon S."/>
            <person name="Zhang W."/>
            <person name="Yang X."/>
            <person name="Jeffery I.B."/>
            <person name="Cooney J.C."/>
            <person name="Kagawa T.F."/>
            <person name="Liu W."/>
            <person name="Song Y."/>
            <person name="Salvetti E."/>
            <person name="Wrobel A."/>
            <person name="Rasinkangas P."/>
            <person name="Parkhill J."/>
            <person name="Rea M.C."/>
            <person name="O'Sullivan O."/>
            <person name="Ritari J."/>
            <person name="Douillard F.P."/>
            <person name="Paul Ross R."/>
            <person name="Yang R."/>
            <person name="Briner A.E."/>
            <person name="Felis G.E."/>
            <person name="de Vos W.M."/>
            <person name="Barrangou R."/>
            <person name="Klaenhammer T.R."/>
            <person name="Caufield P.W."/>
            <person name="Cui Y."/>
            <person name="Zhang H."/>
            <person name="O'Toole P.W."/>
        </authorList>
    </citation>
    <scope>NUCLEOTIDE SEQUENCE [LARGE SCALE GENOMIC DNA]</scope>
    <source>
        <strain evidence="1 2">DSM 20003</strain>
    </source>
</reference>
<dbReference type="RefSeq" id="WP_057903587.1">
    <property type="nucleotide sequence ID" value="NZ_AZDA01000014.1"/>
</dbReference>
<name>A0A0R1H1E4_9LACO</name>
<dbReference type="Proteomes" id="UP000051461">
    <property type="component" value="Unassembled WGS sequence"/>
</dbReference>
<sequence length="87" mass="9920">MTQTVRMQLTLAKNEQQNADNYTKAEFGLTLNQYIARMVKQFSKKYLETEVVSDDIQKEIDRVVAGAATDLVTIENTADFFQQLGLK</sequence>